<dbReference type="SMART" id="SM00320">
    <property type="entry name" value="WD40"/>
    <property type="match status" value="10"/>
</dbReference>
<keyword evidence="1 3" id="KW-0853">WD repeat</keyword>
<feature type="domain" description="Anaphase-promoting complex subunit 4-like WD40" evidence="4">
    <location>
        <begin position="229"/>
        <end position="271"/>
    </location>
</feature>
<dbReference type="PROSITE" id="PS50082">
    <property type="entry name" value="WD_REPEATS_2"/>
    <property type="match status" value="5"/>
</dbReference>
<dbReference type="Pfam" id="PF12894">
    <property type="entry name" value="ANAPC4_WD40"/>
    <property type="match status" value="1"/>
</dbReference>
<evidence type="ECO:0000256" key="2">
    <source>
        <dbReference type="ARBA" id="ARBA00022737"/>
    </source>
</evidence>
<dbReference type="InterPro" id="IPR015943">
    <property type="entry name" value="WD40/YVTN_repeat-like_dom_sf"/>
</dbReference>
<feature type="repeat" description="WD" evidence="3">
    <location>
        <begin position="182"/>
        <end position="223"/>
    </location>
</feature>
<comment type="caution">
    <text evidence="5">The sequence shown here is derived from an EMBL/GenBank/DDBJ whole genome shotgun (WGS) entry which is preliminary data.</text>
</comment>
<feature type="repeat" description="WD" evidence="3">
    <location>
        <begin position="224"/>
        <end position="265"/>
    </location>
</feature>
<dbReference type="SUPFAM" id="SSF69322">
    <property type="entry name" value="Tricorn protease domain 2"/>
    <property type="match status" value="1"/>
</dbReference>
<feature type="repeat" description="WD" evidence="3">
    <location>
        <begin position="97"/>
        <end position="138"/>
    </location>
</feature>
<feature type="repeat" description="WD" evidence="3">
    <location>
        <begin position="307"/>
        <end position="348"/>
    </location>
</feature>
<name>A0A2M8P3W0_9CHLR</name>
<organism evidence="5 6">
    <name type="scientific">Candidatus Thermofonsia Clade 1 bacterium</name>
    <dbReference type="NCBI Taxonomy" id="2364210"/>
    <lineage>
        <taxon>Bacteria</taxon>
        <taxon>Bacillati</taxon>
        <taxon>Chloroflexota</taxon>
        <taxon>Candidatus Thermofontia</taxon>
        <taxon>Candidatus Thermofonsia Clade 1</taxon>
    </lineage>
</organism>
<dbReference type="Proteomes" id="UP000228921">
    <property type="component" value="Unassembled WGS sequence"/>
</dbReference>
<dbReference type="InterPro" id="IPR024977">
    <property type="entry name" value="Apc4-like_WD40_dom"/>
</dbReference>
<protein>
    <recommendedName>
        <fullName evidence="4">Anaphase-promoting complex subunit 4-like WD40 domain-containing protein</fullName>
    </recommendedName>
</protein>
<reference evidence="5 6" key="1">
    <citation type="submission" date="2017-11" db="EMBL/GenBank/DDBJ databases">
        <title>Evolution of Phototrophy in the Chloroflexi Phylum Driven by Horizontal Gene Transfer.</title>
        <authorList>
            <person name="Ward L.M."/>
            <person name="Hemp J."/>
            <person name="Shih P.M."/>
            <person name="Mcglynn S.E."/>
            <person name="Fischer W."/>
        </authorList>
    </citation>
    <scope>NUCLEOTIDE SEQUENCE [LARGE SCALE GENOMIC DNA]</scope>
    <source>
        <strain evidence="5">CP2_2F</strain>
    </source>
</reference>
<dbReference type="PRINTS" id="PR00320">
    <property type="entry name" value="GPROTEINBRPT"/>
</dbReference>
<dbReference type="PANTHER" id="PTHR22847:SF637">
    <property type="entry name" value="WD REPEAT DOMAIN 5B"/>
    <property type="match status" value="1"/>
</dbReference>
<feature type="repeat" description="WD" evidence="3">
    <location>
        <begin position="476"/>
        <end position="511"/>
    </location>
</feature>
<evidence type="ECO:0000313" key="5">
    <source>
        <dbReference type="EMBL" id="PJF32223.1"/>
    </source>
</evidence>
<dbReference type="InterPro" id="IPR019775">
    <property type="entry name" value="WD40_repeat_CS"/>
</dbReference>
<evidence type="ECO:0000313" key="6">
    <source>
        <dbReference type="Proteomes" id="UP000228921"/>
    </source>
</evidence>
<dbReference type="AlphaFoldDB" id="A0A2M8P3W0"/>
<evidence type="ECO:0000256" key="3">
    <source>
        <dbReference type="PROSITE-ProRule" id="PRU00221"/>
    </source>
</evidence>
<evidence type="ECO:0000259" key="4">
    <source>
        <dbReference type="Pfam" id="PF12894"/>
    </source>
</evidence>
<dbReference type="Pfam" id="PF23410">
    <property type="entry name" value="Beta-prop_VPS8"/>
    <property type="match status" value="1"/>
</dbReference>
<dbReference type="Pfam" id="PF00400">
    <property type="entry name" value="WD40"/>
    <property type="match status" value="4"/>
</dbReference>
<dbReference type="Gene3D" id="2.130.10.10">
    <property type="entry name" value="YVTN repeat-like/Quinoprotein amine dehydrogenase"/>
    <property type="match status" value="4"/>
</dbReference>
<dbReference type="CDD" id="cd00200">
    <property type="entry name" value="WD40"/>
    <property type="match status" value="1"/>
</dbReference>
<accession>A0A2M8P3W0</accession>
<dbReference type="PANTHER" id="PTHR22847">
    <property type="entry name" value="WD40 REPEAT PROTEIN"/>
    <property type="match status" value="1"/>
</dbReference>
<dbReference type="InterPro" id="IPR036322">
    <property type="entry name" value="WD40_repeat_dom_sf"/>
</dbReference>
<dbReference type="PROSITE" id="PS50294">
    <property type="entry name" value="WD_REPEATS_REGION"/>
    <property type="match status" value="4"/>
</dbReference>
<dbReference type="InterPro" id="IPR001680">
    <property type="entry name" value="WD40_rpt"/>
</dbReference>
<evidence type="ECO:0000256" key="1">
    <source>
        <dbReference type="ARBA" id="ARBA00022574"/>
    </source>
</evidence>
<dbReference type="SUPFAM" id="SSF50978">
    <property type="entry name" value="WD40 repeat-like"/>
    <property type="match status" value="1"/>
</dbReference>
<dbReference type="PROSITE" id="PS00678">
    <property type="entry name" value="WD_REPEATS_1"/>
    <property type="match status" value="2"/>
</dbReference>
<dbReference type="InterPro" id="IPR020472">
    <property type="entry name" value="WD40_PAC1"/>
</dbReference>
<sequence length="511" mass="53801">MRLNGLFTAAQTPYRLFERGESSMKAFLRALCIALAAIALLSSTLMSVSAQGGGTIVGRGGIRHLAVSPDGKFVAVASTIGIWLYDAADVTKQPRFISGHGEEVQQVAFSPDSTKLASASLDRTVGVWDVATGERLQSFEGARSGFQAVAFSPDGKLVAAATSDQNAIRLWEAESGRPAGILQGHRGQVVSLAFSTDGKLLASGSSDQSVRLWDVEKGAELRTLDEIRGRVTTIAYSPDGTLLAVGGANGNILLYSTESYRVVQTLEAGRANVASLAFSPDGKTLAAGSSIRIFLWDVASGRNLTSFDAHRSTVISLTYSADGTRIISGGADNAIRVFDANTNREVAQTRAEHARELLNTVFSRDGRFVAFATSGDPFVRLVTLADGSAQLIDNGNTATALAFNNDASLLAAASANSVLLYNTANLRTEGTLRPGGQLGSISALAFNSDSSQIAVGYAQGPIVIYNVASGRMVSELIGHTQSVRSLAFSADDKTLYSTSADGTLRLWRLSE</sequence>
<proteinExistence type="predicted"/>
<dbReference type="EMBL" id="PGTK01000001">
    <property type="protein sequence ID" value="PJF32223.1"/>
    <property type="molecule type" value="Genomic_DNA"/>
</dbReference>
<gene>
    <name evidence="5" type="ORF">CUN51_00940</name>
</gene>
<keyword evidence="2" id="KW-0677">Repeat</keyword>